<dbReference type="FunFam" id="3.40.710.10:FF:000095">
    <property type="entry name" value="Penicillin-binding protein 2x"/>
    <property type="match status" value="1"/>
</dbReference>
<dbReference type="CDD" id="cd06575">
    <property type="entry name" value="PASTA_Pbp2x-like_2"/>
    <property type="match status" value="1"/>
</dbReference>
<dbReference type="GO" id="GO:0008360">
    <property type="term" value="P:regulation of cell shape"/>
    <property type="evidence" value="ECO:0007669"/>
    <property type="project" value="UniProtKB-KW"/>
</dbReference>
<keyword evidence="5 15" id="KW-0812">Transmembrane</keyword>
<dbReference type="Gene3D" id="3.40.710.10">
    <property type="entry name" value="DD-peptidase/beta-lactamase superfamily"/>
    <property type="match status" value="1"/>
</dbReference>
<dbReference type="Pfam" id="PF00905">
    <property type="entry name" value="Transpeptidase"/>
    <property type="match status" value="1"/>
</dbReference>
<dbReference type="EMBL" id="LZDD01000002">
    <property type="protein sequence ID" value="OJF71514.1"/>
    <property type="molecule type" value="Genomic_DNA"/>
</dbReference>
<keyword evidence="8" id="KW-0573">Peptidoglycan synthesis</keyword>
<evidence type="ECO:0000256" key="8">
    <source>
        <dbReference type="ARBA" id="ARBA00022984"/>
    </source>
</evidence>
<proteinExistence type="inferred from homology"/>
<comment type="similarity">
    <text evidence="2">Belongs to the transpeptidase family.</text>
</comment>
<reference evidence="18" key="1">
    <citation type="submission" date="2016-06" db="EMBL/GenBank/DDBJ databases">
        <authorList>
            <person name="de Vries S.P.W."/>
            <person name="Hadjirin N.F."/>
            <person name="Lay E.M."/>
            <person name="Zadoks R.N."/>
            <person name="Peacock S.J."/>
            <person name="Parkhill J."/>
            <person name="Grant A.J."/>
            <person name="Mcdougall S."/>
            <person name="Holmes M.A."/>
        </authorList>
    </citation>
    <scope>NUCLEOTIDE SEQUENCE [LARGE SCALE GENOMIC DNA]</scope>
    <source>
        <strain evidence="18">NZ1587</strain>
    </source>
</reference>
<evidence type="ECO:0000256" key="4">
    <source>
        <dbReference type="ARBA" id="ARBA00022618"/>
    </source>
</evidence>
<dbReference type="GO" id="GO:0005886">
    <property type="term" value="C:plasma membrane"/>
    <property type="evidence" value="ECO:0007669"/>
    <property type="project" value="UniProtKB-SubCell"/>
</dbReference>
<keyword evidence="3" id="KW-1003">Cell membrane</keyword>
<dbReference type="Gene3D" id="2.20.70.70">
    <property type="match status" value="2"/>
</dbReference>
<comment type="caution">
    <text evidence="17">The sequence shown here is derived from an EMBL/GenBank/DDBJ whole genome shotgun (WGS) entry which is preliminary data.</text>
</comment>
<dbReference type="SMART" id="SM00740">
    <property type="entry name" value="PASTA"/>
    <property type="match status" value="1"/>
</dbReference>
<dbReference type="InterPro" id="IPR036138">
    <property type="entry name" value="PBP_dimer_sf"/>
</dbReference>
<dbReference type="STRING" id="1856638.A9Q68_05895"/>
<dbReference type="Proteomes" id="UP000182015">
    <property type="component" value="Unassembled WGS sequence"/>
</dbReference>
<dbReference type="NCBIfam" id="NF038271">
    <property type="entry name" value="strep_PBP2X"/>
    <property type="match status" value="1"/>
</dbReference>
<evidence type="ECO:0000256" key="9">
    <source>
        <dbReference type="ARBA" id="ARBA00022989"/>
    </source>
</evidence>
<evidence type="ECO:0000256" key="12">
    <source>
        <dbReference type="ARBA" id="ARBA00023306"/>
    </source>
</evidence>
<dbReference type="InterPro" id="IPR050515">
    <property type="entry name" value="Beta-lactam/transpept"/>
</dbReference>
<evidence type="ECO:0000256" key="7">
    <source>
        <dbReference type="ARBA" id="ARBA00022960"/>
    </source>
</evidence>
<dbReference type="CDD" id="cd06576">
    <property type="entry name" value="PASTA_Pbp2x-like_1"/>
    <property type="match status" value="1"/>
</dbReference>
<dbReference type="SUPFAM" id="SSF56601">
    <property type="entry name" value="beta-lactamase/transpeptidase-like"/>
    <property type="match status" value="1"/>
</dbReference>
<evidence type="ECO:0000256" key="2">
    <source>
        <dbReference type="ARBA" id="ARBA00007171"/>
    </source>
</evidence>
<sequence length="750" mass="82279">MKRLQKLFLDYVIQGRKTPVKNREHVGQNMMILSIFLFFVFIINFVIIIGTDRKFGVDLSQGAKQVYQETVTVQAKRGTIYDRNGVAIAVDSTTYSIYAVLDKSFVSATGEKLFVQPKQFDKVADILTKELGMKKKNVLSQLKQKGLFQVSFGTSGSGISFSKMTTIRKEMEKAGIKGVAFSTSPGRMYPNGTFSSELIGLAALTENKDGSKSLIGKTGLEAALNNILSGKDGTIIYEKDKNGNTLLGTGKTVKKAVDGKDVYTTLSEPIQTFLETRMDAFQAEAKGVLASATLVNAKTGEILATSQRPTYNADTLEGLNNKKYNWKSALYQNNFEPGSTMKVMTLASAIDNGVFKPNDVFSNANGLKIADATIQDWSINEGISTGQYMTYAQGFSYSSNVGMTKLEQKMGNKTWLDYLTKFKFGYPTRFGTGDEESGIFPSDNIVTQAMSAFGQGISVTQIQMLRAFLAIANNGSMLEPQFINQIYDPNSATYRTAKKEVVGKPVSKKAASETREYMVNVGTDPVFGTLYSQSTGPIIKVGSMPVSVKSGTAEIAKEDGSGYIEGGKTNYVLSVVAMVPSDNPDFIMYVTIQQPEHWSGMFWADVINPVLEEAYLMQDTLLKPAPESASKSTPYYLPDFVGQKPGPTADELRRNLVQPIVLGNGDKIVKMSKTKNTNLPNNEQVLLLTNNLESVPDMHAWTKENVKKFAKWSGIEVQYKGSKKGRVISQSIEPGKSLKKISKIKVKLGD</sequence>
<evidence type="ECO:0000256" key="10">
    <source>
        <dbReference type="ARBA" id="ARBA00023136"/>
    </source>
</evidence>
<keyword evidence="6" id="KW-0677">Repeat</keyword>
<dbReference type="InterPro" id="IPR053467">
    <property type="entry name" value="PbpX"/>
</dbReference>
<dbReference type="PANTHER" id="PTHR30627:SF26">
    <property type="entry name" value="PENICILLIN-BINDING PROTEIN 2B"/>
    <property type="match status" value="1"/>
</dbReference>
<feature type="transmembrane region" description="Helical" evidence="15">
    <location>
        <begin position="31"/>
        <end position="50"/>
    </location>
</feature>
<comment type="function">
    <text evidence="14">A transpeptidase that forms peptide cross-links between adjacent glycan strands in cell wall peptidoglycan (PG). Part of the divisome machinery that synthesizes the septal cross wall. Beta-lactams inactivate the PBPs by acylating an essential serine residue in the active site of these proteins.</text>
</comment>
<dbReference type="InterPro" id="IPR005543">
    <property type="entry name" value="PASTA_dom"/>
</dbReference>
<feature type="domain" description="PASTA" evidence="16">
    <location>
        <begin position="689"/>
        <end position="750"/>
    </location>
</feature>
<keyword evidence="13" id="KW-0961">Cell wall biogenesis/degradation</keyword>
<dbReference type="PANTHER" id="PTHR30627">
    <property type="entry name" value="PEPTIDOGLYCAN D,D-TRANSPEPTIDASE"/>
    <property type="match status" value="1"/>
</dbReference>
<keyword evidence="9 15" id="KW-1133">Transmembrane helix</keyword>
<dbReference type="Pfam" id="PF03793">
    <property type="entry name" value="PASTA"/>
    <property type="match status" value="2"/>
</dbReference>
<dbReference type="Gene3D" id="3.90.1310.10">
    <property type="entry name" value="Penicillin-binding protein 2a (Domain 2)"/>
    <property type="match status" value="1"/>
</dbReference>
<dbReference type="OrthoDB" id="9804124at2"/>
<evidence type="ECO:0000256" key="14">
    <source>
        <dbReference type="ARBA" id="ARBA00055980"/>
    </source>
</evidence>
<protein>
    <submittedName>
        <fullName evidence="17">Penicillin-binding protein</fullName>
    </submittedName>
</protein>
<dbReference type="RefSeq" id="WP_071793770.1">
    <property type="nucleotide sequence ID" value="NZ_LZDD01000002.1"/>
</dbReference>
<evidence type="ECO:0000313" key="18">
    <source>
        <dbReference type="Proteomes" id="UP000182015"/>
    </source>
</evidence>
<evidence type="ECO:0000259" key="16">
    <source>
        <dbReference type="PROSITE" id="PS51178"/>
    </source>
</evidence>
<dbReference type="Pfam" id="PF03717">
    <property type="entry name" value="PBP_dimer"/>
    <property type="match status" value="1"/>
</dbReference>
<dbReference type="SUPFAM" id="SSF54184">
    <property type="entry name" value="Penicillin-binding protein 2x (pbp-2x), c-terminal domain"/>
    <property type="match status" value="2"/>
</dbReference>
<keyword evidence="7" id="KW-0133">Cell shape</keyword>
<evidence type="ECO:0000256" key="3">
    <source>
        <dbReference type="ARBA" id="ARBA00022475"/>
    </source>
</evidence>
<dbReference type="InterPro" id="IPR005311">
    <property type="entry name" value="PBP_dimer"/>
</dbReference>
<dbReference type="GO" id="GO:0046677">
    <property type="term" value="P:response to antibiotic"/>
    <property type="evidence" value="ECO:0007669"/>
    <property type="project" value="UniProtKB-KW"/>
</dbReference>
<dbReference type="InterPro" id="IPR001460">
    <property type="entry name" value="PCN-bd_Tpept"/>
</dbReference>
<keyword evidence="11" id="KW-0046">Antibiotic resistance</keyword>
<evidence type="ECO:0000256" key="13">
    <source>
        <dbReference type="ARBA" id="ARBA00023316"/>
    </source>
</evidence>
<gene>
    <name evidence="17" type="ORF">A9Q68_05895</name>
</gene>
<keyword evidence="12" id="KW-0131">Cell cycle</keyword>
<evidence type="ECO:0000256" key="15">
    <source>
        <dbReference type="SAM" id="Phobius"/>
    </source>
</evidence>
<name>A0A1L8ML65_9STRE</name>
<evidence type="ECO:0000256" key="6">
    <source>
        <dbReference type="ARBA" id="ARBA00022737"/>
    </source>
</evidence>
<keyword evidence="18" id="KW-1185">Reference proteome</keyword>
<dbReference type="InterPro" id="IPR012338">
    <property type="entry name" value="Beta-lactam/transpept-like"/>
</dbReference>
<organism evidence="17 18">
    <name type="scientific">Streptococcus bovimastitidis</name>
    <dbReference type="NCBI Taxonomy" id="1856638"/>
    <lineage>
        <taxon>Bacteria</taxon>
        <taxon>Bacillati</taxon>
        <taxon>Bacillota</taxon>
        <taxon>Bacilli</taxon>
        <taxon>Lactobacillales</taxon>
        <taxon>Streptococcaceae</taxon>
        <taxon>Streptococcus</taxon>
    </lineage>
</organism>
<evidence type="ECO:0000313" key="17">
    <source>
        <dbReference type="EMBL" id="OJF71514.1"/>
    </source>
</evidence>
<dbReference type="GO" id="GO:0008658">
    <property type="term" value="F:penicillin binding"/>
    <property type="evidence" value="ECO:0007669"/>
    <property type="project" value="InterPro"/>
</dbReference>
<keyword evidence="10 15" id="KW-0472">Membrane</keyword>
<dbReference type="Gene3D" id="3.30.70.2110">
    <property type="match status" value="1"/>
</dbReference>
<comment type="subcellular location">
    <subcellularLocation>
        <location evidence="1">Cell membrane</location>
        <topology evidence="1">Single-pass membrane protein</topology>
    </subcellularLocation>
</comment>
<evidence type="ECO:0000256" key="5">
    <source>
        <dbReference type="ARBA" id="ARBA00022692"/>
    </source>
</evidence>
<dbReference type="SUPFAM" id="SSF56519">
    <property type="entry name" value="Penicillin binding protein dimerisation domain"/>
    <property type="match status" value="1"/>
</dbReference>
<dbReference type="AlphaFoldDB" id="A0A1L8ML65"/>
<dbReference type="GO" id="GO:0071555">
    <property type="term" value="P:cell wall organization"/>
    <property type="evidence" value="ECO:0007669"/>
    <property type="project" value="UniProtKB-KW"/>
</dbReference>
<evidence type="ECO:0000256" key="11">
    <source>
        <dbReference type="ARBA" id="ARBA00023251"/>
    </source>
</evidence>
<dbReference type="GO" id="GO:0009252">
    <property type="term" value="P:peptidoglycan biosynthetic process"/>
    <property type="evidence" value="ECO:0007669"/>
    <property type="project" value="UniProtKB-KW"/>
</dbReference>
<evidence type="ECO:0000256" key="1">
    <source>
        <dbReference type="ARBA" id="ARBA00004162"/>
    </source>
</evidence>
<dbReference type="GO" id="GO:0051301">
    <property type="term" value="P:cell division"/>
    <property type="evidence" value="ECO:0007669"/>
    <property type="project" value="UniProtKB-KW"/>
</dbReference>
<keyword evidence="4" id="KW-0132">Cell division</keyword>
<dbReference type="PROSITE" id="PS51178">
    <property type="entry name" value="PASTA"/>
    <property type="match status" value="1"/>
</dbReference>
<accession>A0A1L8ML65</accession>